<dbReference type="GeneID" id="77948265"/>
<protein>
    <submittedName>
        <fullName evidence="1">Uncharacterized protein</fullName>
    </submittedName>
</protein>
<evidence type="ECO:0000313" key="2">
    <source>
        <dbReference type="Proteomes" id="UP000240649"/>
    </source>
</evidence>
<sequence>MKGLIPGENALVIGARTNHGKKHLVGKTVLLVQRMAIVDADEDGVWRGSCVIFPDTTYNLNLSGKNLWLIRKDGYHNPMVVVDLPEGYAFVAEENLLPIQPDDGLIEEFKRESDKLLEKA</sequence>
<name>A0A2P1CA85_9CAUD</name>
<reference evidence="1 2" key="1">
    <citation type="submission" date="2018-01" db="EMBL/GenBank/DDBJ databases">
        <title>Draft Genome Sequence of Salmonella Enteritidis Phage SE131.</title>
        <authorList>
            <person name="Kim Y."/>
            <person name="Han B.K."/>
            <person name="Kim H."/>
            <person name="Kim D."/>
        </authorList>
    </citation>
    <scope>NUCLEOTIDE SEQUENCE [LARGE SCALE GENOMIC DNA]</scope>
</reference>
<keyword evidence="2" id="KW-1185">Reference proteome</keyword>
<accession>A0A2P1CA85</accession>
<dbReference type="Proteomes" id="UP000240649">
    <property type="component" value="Segment"/>
</dbReference>
<evidence type="ECO:0000313" key="1">
    <source>
        <dbReference type="EMBL" id="AVJ48146.1"/>
    </source>
</evidence>
<organism evidence="1 2">
    <name type="scientific">Salmonella phage SE131</name>
    <dbReference type="NCBI Taxonomy" id="2081631"/>
    <lineage>
        <taxon>Viruses</taxon>
        <taxon>Duplodnaviria</taxon>
        <taxon>Heunggongvirae</taxon>
        <taxon>Uroviricota</taxon>
        <taxon>Caudoviricetes</taxon>
        <taxon>Grimontviridae</taxon>
        <taxon>Moazamivirus</taxon>
        <taxon>Moazamivirus SE131</taxon>
    </lineage>
</organism>
<dbReference type="EMBL" id="MG873442">
    <property type="protein sequence ID" value="AVJ48146.1"/>
    <property type="molecule type" value="Genomic_DNA"/>
</dbReference>
<dbReference type="RefSeq" id="YP_010671995.1">
    <property type="nucleotide sequence ID" value="NC_070974.1"/>
</dbReference>
<dbReference type="KEGG" id="vg:77948265"/>
<proteinExistence type="predicted"/>